<keyword evidence="15" id="KW-1185">Reference proteome</keyword>
<evidence type="ECO:0000256" key="9">
    <source>
        <dbReference type="ARBA" id="ARBA00023029"/>
    </source>
</evidence>
<dbReference type="PRINTS" id="PR01159">
    <property type="entry name" value="DNAGYRASEB"/>
</dbReference>
<dbReference type="EMBL" id="CP042905">
    <property type="protein sequence ID" value="QEE16375.1"/>
    <property type="molecule type" value="Genomic_DNA"/>
</dbReference>
<feature type="compositionally biased region" description="Basic and acidic residues" evidence="12">
    <location>
        <begin position="10"/>
        <end position="28"/>
    </location>
</feature>
<sequence length="740" mass="84143">MSSKKIQLKIKGDLNNKNKTETKDKNDSAENIVVQEGLEESNKNTPSQNEEITPKAINKNEFQQKTSKPESKIKKDYNAENIVVLEGLEGIRKRPSMYIGSQGRRGFHHLAFEVIDNSIDEVIGGFCSKIQVILEADNSCTIRDNGRGIPVSKHPKKGVSSLEIVFTSLHSGGKFDKKSYAVSGGLHGVGLAVVNACSEWSTAKVRRNGKLYKIKMARGHIIDHLSERETDRALDDTGTEIQFLPDKEIFTGMEEEQYLFDYDYLAGRLRDLAYLNPIEIEIIDRRAEKEKSEIFKYEDGLADFVNYLNKAKKTLHENIVHFKKKSNGIIVELSFQYNESYNEIVQSFVNNINTIEGGTHLTGFKSALSRVFNNYIKDHQSQFKNLKDKTLKGTDVREGIVAILSVSVPEPQFEGQTKTKLGNPEVKTIVSDIVYEEVYHHFDSNPKETKSIIHKCISAQQARLASQKARELTRRKSALETLRLPGKLADCSSKKAEECEIFIVEGDSAGGSAKQGRNRSTQAILPLRGKILNVEKSRIGKILENKEIAAMIKAIGVGIDEGKNNGDEEDDDDDEESQFDISQLRYHKIIIMCDADVDGHHIETLLLTFFFRYMRPLIDEGHIYLAVPPIYKLNYKNKFKYLYIADEAKLLNAELESFMKEHKISDISKIKVQRYKGLGEMNPEELWDTTMEPENRRLIRVKYDDFTNTDILFSILMGSEVAPRREYIVENYNKVLNLDI</sequence>
<evidence type="ECO:0000256" key="10">
    <source>
        <dbReference type="ARBA" id="ARBA00023125"/>
    </source>
</evidence>
<dbReference type="GO" id="GO:0006265">
    <property type="term" value="P:DNA topological change"/>
    <property type="evidence" value="ECO:0007669"/>
    <property type="project" value="InterPro"/>
</dbReference>
<dbReference type="Gene3D" id="3.30.565.10">
    <property type="entry name" value="Histidine kinase-like ATPase, C-terminal domain"/>
    <property type="match status" value="1"/>
</dbReference>
<dbReference type="CDD" id="cd16928">
    <property type="entry name" value="HATPase_GyrB-like"/>
    <property type="match status" value="1"/>
</dbReference>
<keyword evidence="9" id="KW-0799">Topoisomerase</keyword>
<evidence type="ECO:0000256" key="4">
    <source>
        <dbReference type="ARBA" id="ARBA00012895"/>
    </source>
</evidence>
<dbReference type="InterPro" id="IPR000565">
    <property type="entry name" value="Topo_IIA_B"/>
</dbReference>
<keyword evidence="6" id="KW-0547">Nucleotide-binding</keyword>
<evidence type="ECO:0000256" key="12">
    <source>
        <dbReference type="SAM" id="MobiDB-lite"/>
    </source>
</evidence>
<dbReference type="FunFam" id="3.30.230.10:FF:000005">
    <property type="entry name" value="DNA gyrase subunit B"/>
    <property type="match status" value="1"/>
</dbReference>
<feature type="region of interest" description="Disordered" evidence="12">
    <location>
        <begin position="1"/>
        <end position="56"/>
    </location>
</feature>
<keyword evidence="7" id="KW-0067">ATP-binding</keyword>
<dbReference type="Pfam" id="PF00986">
    <property type="entry name" value="DNA_gyraseB_C"/>
    <property type="match status" value="1"/>
</dbReference>
<evidence type="ECO:0000256" key="3">
    <source>
        <dbReference type="ARBA" id="ARBA00010708"/>
    </source>
</evidence>
<dbReference type="InterPro" id="IPR020568">
    <property type="entry name" value="Ribosomal_Su5_D2-typ_SF"/>
</dbReference>
<dbReference type="SUPFAM" id="SSF54211">
    <property type="entry name" value="Ribosomal protein S5 domain 2-like"/>
    <property type="match status" value="1"/>
</dbReference>
<dbReference type="InterPro" id="IPR013506">
    <property type="entry name" value="Topo_IIA_bsu_dom2"/>
</dbReference>
<gene>
    <name evidence="14" type="ORF">DSAG12_02205</name>
</gene>
<keyword evidence="11" id="KW-0413">Isomerase</keyword>
<evidence type="ECO:0000256" key="11">
    <source>
        <dbReference type="ARBA" id="ARBA00023235"/>
    </source>
</evidence>
<reference evidence="14 15" key="1">
    <citation type="journal article" date="2020" name="Nature">
        <title>Isolation of an archaeon at the prokaryote-eukaryote interface.</title>
        <authorList>
            <person name="Imachi H."/>
            <person name="Nobu M.K."/>
            <person name="Nakahara N."/>
            <person name="Morono Y."/>
            <person name="Ogawara M."/>
            <person name="Takaki Y."/>
            <person name="Takano Y."/>
            <person name="Uematsu K."/>
            <person name="Ikuta T."/>
            <person name="Ito M."/>
            <person name="Matsui Y."/>
            <person name="Miyazaki M."/>
            <person name="Murata K."/>
            <person name="Saito Y."/>
            <person name="Sakai S."/>
            <person name="Song C."/>
            <person name="Tasumi E."/>
            <person name="Yamanaka Y."/>
            <person name="Yamaguchi T."/>
            <person name="Kamagata Y."/>
            <person name="Tamaki H."/>
            <person name="Takai K."/>
        </authorList>
    </citation>
    <scope>NUCLEOTIDE SEQUENCE [LARGE SCALE GENOMIC DNA]</scope>
    <source>
        <strain evidence="14 15">MK-D1</strain>
    </source>
</reference>
<dbReference type="CDD" id="cd00822">
    <property type="entry name" value="TopoII_Trans_DNA_gyrase"/>
    <property type="match status" value="1"/>
</dbReference>
<evidence type="ECO:0000256" key="8">
    <source>
        <dbReference type="ARBA" id="ARBA00022842"/>
    </source>
</evidence>
<keyword evidence="8" id="KW-0460">Magnesium</keyword>
<dbReference type="InterPro" id="IPR003594">
    <property type="entry name" value="HATPase_dom"/>
</dbReference>
<feature type="domain" description="Toprim" evidence="13">
    <location>
        <begin position="499"/>
        <end position="629"/>
    </location>
</feature>
<dbReference type="Gene3D" id="3.40.50.670">
    <property type="match status" value="1"/>
</dbReference>
<dbReference type="GO" id="GO:0003677">
    <property type="term" value="F:DNA binding"/>
    <property type="evidence" value="ECO:0007669"/>
    <property type="project" value="UniProtKB-KW"/>
</dbReference>
<dbReference type="PROSITE" id="PS50880">
    <property type="entry name" value="TOPRIM"/>
    <property type="match status" value="1"/>
</dbReference>
<evidence type="ECO:0000313" key="14">
    <source>
        <dbReference type="EMBL" id="QEE16375.1"/>
    </source>
</evidence>
<dbReference type="SMART" id="SM00433">
    <property type="entry name" value="TOP2c"/>
    <property type="match status" value="1"/>
</dbReference>
<dbReference type="PANTHER" id="PTHR45866:SF1">
    <property type="entry name" value="DNA GYRASE SUBUNIT B, MITOCHONDRIAL"/>
    <property type="match status" value="1"/>
</dbReference>
<dbReference type="Pfam" id="PF01751">
    <property type="entry name" value="Toprim"/>
    <property type="match status" value="1"/>
</dbReference>
<proteinExistence type="inferred from homology"/>
<dbReference type="GO" id="GO:0003918">
    <property type="term" value="F:DNA topoisomerase type II (double strand cut, ATP-hydrolyzing) activity"/>
    <property type="evidence" value="ECO:0007669"/>
    <property type="project" value="UniProtKB-EC"/>
</dbReference>
<evidence type="ECO:0000256" key="5">
    <source>
        <dbReference type="ARBA" id="ARBA00022723"/>
    </source>
</evidence>
<dbReference type="Proteomes" id="UP000321408">
    <property type="component" value="Chromosome"/>
</dbReference>
<dbReference type="Pfam" id="PF00204">
    <property type="entry name" value="DNA_gyraseB"/>
    <property type="match status" value="1"/>
</dbReference>
<dbReference type="InterPro" id="IPR001241">
    <property type="entry name" value="Topo_IIA"/>
</dbReference>
<comment type="cofactor">
    <cofactor evidence="2">
        <name>Mg(2+)</name>
        <dbReference type="ChEBI" id="CHEBI:18420"/>
    </cofactor>
</comment>
<dbReference type="PANTHER" id="PTHR45866">
    <property type="entry name" value="DNA GYRASE/TOPOISOMERASE SUBUNIT B"/>
    <property type="match status" value="1"/>
</dbReference>
<dbReference type="SMART" id="SM00387">
    <property type="entry name" value="HATPase_c"/>
    <property type="match status" value="1"/>
</dbReference>
<dbReference type="Pfam" id="PF02518">
    <property type="entry name" value="HATPase_c"/>
    <property type="match status" value="1"/>
</dbReference>
<dbReference type="InterPro" id="IPR036890">
    <property type="entry name" value="HATPase_C_sf"/>
</dbReference>
<keyword evidence="10" id="KW-0238">DNA-binding</keyword>
<reference evidence="14 15" key="2">
    <citation type="journal article" date="2024" name="Int. J. Syst. Evol. Microbiol.">
        <title>Promethearchaeum syntrophicum gen. nov., sp. nov., an anaerobic, obligately syntrophic archaeon, the first isolate of the lineage 'Asgard' archaea, and proposal of the new archaeal phylum Promethearchaeota phyl. nov. and kingdom Promethearchaeati regn. nov.</title>
        <authorList>
            <person name="Imachi H."/>
            <person name="Nobu M.K."/>
            <person name="Kato S."/>
            <person name="Takaki Y."/>
            <person name="Miyazaki M."/>
            <person name="Miyata M."/>
            <person name="Ogawara M."/>
            <person name="Saito Y."/>
            <person name="Sakai S."/>
            <person name="Tahara Y.O."/>
            <person name="Takano Y."/>
            <person name="Tasumi E."/>
            <person name="Uematsu K."/>
            <person name="Yoshimura T."/>
            <person name="Itoh T."/>
            <person name="Ohkuma M."/>
            <person name="Takai K."/>
        </authorList>
    </citation>
    <scope>NUCLEOTIDE SEQUENCE [LARGE SCALE GENOMIC DNA]</scope>
    <source>
        <strain evidence="14 15">MK-D1</strain>
    </source>
</reference>
<comment type="similarity">
    <text evidence="3">Belongs to the type II topoisomerase GyrB family.</text>
</comment>
<dbReference type="PROSITE" id="PS00177">
    <property type="entry name" value="TOPOISOMERASE_II"/>
    <property type="match status" value="1"/>
</dbReference>
<dbReference type="InterPro" id="IPR018522">
    <property type="entry name" value="TopoIIA_CS"/>
</dbReference>
<dbReference type="RefSeq" id="WP_147663257.1">
    <property type="nucleotide sequence ID" value="NZ_CP042905.2"/>
</dbReference>
<dbReference type="PRINTS" id="PR00418">
    <property type="entry name" value="TPI2FAMILY"/>
</dbReference>
<dbReference type="GO" id="GO:0005524">
    <property type="term" value="F:ATP binding"/>
    <property type="evidence" value="ECO:0007669"/>
    <property type="project" value="UniProtKB-KW"/>
</dbReference>
<dbReference type="AlphaFoldDB" id="A0A5B9DBM9"/>
<dbReference type="InterPro" id="IPR014721">
    <property type="entry name" value="Ribsml_uS5_D2-typ_fold_subgr"/>
</dbReference>
<keyword evidence="5" id="KW-0479">Metal-binding</keyword>
<evidence type="ECO:0000256" key="7">
    <source>
        <dbReference type="ARBA" id="ARBA00022840"/>
    </source>
</evidence>
<accession>A0A5B9DBM9</accession>
<evidence type="ECO:0000256" key="2">
    <source>
        <dbReference type="ARBA" id="ARBA00001946"/>
    </source>
</evidence>
<dbReference type="Gene3D" id="3.30.230.10">
    <property type="match status" value="1"/>
</dbReference>
<dbReference type="InterPro" id="IPR013760">
    <property type="entry name" value="Topo_IIA-like_dom_sf"/>
</dbReference>
<dbReference type="InterPro" id="IPR002288">
    <property type="entry name" value="DNA_gyrase_B_C"/>
</dbReference>
<evidence type="ECO:0000256" key="1">
    <source>
        <dbReference type="ARBA" id="ARBA00000185"/>
    </source>
</evidence>
<organism evidence="14 15">
    <name type="scientific">Promethearchaeum syntrophicum</name>
    <dbReference type="NCBI Taxonomy" id="2594042"/>
    <lineage>
        <taxon>Archaea</taxon>
        <taxon>Promethearchaeati</taxon>
        <taxon>Promethearchaeota</taxon>
        <taxon>Promethearchaeia</taxon>
        <taxon>Promethearchaeales</taxon>
        <taxon>Promethearchaeaceae</taxon>
        <taxon>Promethearchaeum</taxon>
    </lineage>
</organism>
<dbReference type="KEGG" id="psyt:DSAG12_02205"/>
<dbReference type="SUPFAM" id="SSF55874">
    <property type="entry name" value="ATPase domain of HSP90 chaperone/DNA topoisomerase II/histidine kinase"/>
    <property type="match status" value="1"/>
</dbReference>
<protein>
    <recommendedName>
        <fullName evidence="4">DNA topoisomerase (ATP-hydrolyzing)</fullName>
        <ecNumber evidence="4">5.6.2.2</ecNumber>
    </recommendedName>
</protein>
<dbReference type="OrthoDB" id="358756at2157"/>
<dbReference type="EC" id="5.6.2.2" evidence="4"/>
<dbReference type="InterPro" id="IPR013759">
    <property type="entry name" value="Topo_IIA_B_C"/>
</dbReference>
<dbReference type="InterPro" id="IPR006171">
    <property type="entry name" value="TOPRIM_dom"/>
</dbReference>
<evidence type="ECO:0000313" key="15">
    <source>
        <dbReference type="Proteomes" id="UP000321408"/>
    </source>
</evidence>
<dbReference type="SUPFAM" id="SSF56719">
    <property type="entry name" value="Type II DNA topoisomerase"/>
    <property type="match status" value="1"/>
</dbReference>
<dbReference type="FunFam" id="3.40.50.670:FF:000002">
    <property type="entry name" value="DNA gyrase subunit B"/>
    <property type="match status" value="1"/>
</dbReference>
<dbReference type="GeneID" id="41330194"/>
<dbReference type="GO" id="GO:0046872">
    <property type="term" value="F:metal ion binding"/>
    <property type="evidence" value="ECO:0007669"/>
    <property type="project" value="UniProtKB-KW"/>
</dbReference>
<evidence type="ECO:0000259" key="13">
    <source>
        <dbReference type="PROSITE" id="PS50880"/>
    </source>
</evidence>
<name>A0A5B9DBM9_9ARCH</name>
<comment type="catalytic activity">
    <reaction evidence="1">
        <text>ATP-dependent breakage, passage and rejoining of double-stranded DNA.</text>
        <dbReference type="EC" id="5.6.2.2"/>
    </reaction>
</comment>
<evidence type="ECO:0000256" key="6">
    <source>
        <dbReference type="ARBA" id="ARBA00022741"/>
    </source>
</evidence>
<dbReference type="NCBIfam" id="NF004189">
    <property type="entry name" value="PRK05644.1"/>
    <property type="match status" value="1"/>
</dbReference>